<organism evidence="6 7">
    <name type="scientific">Mariniblastus fucicola</name>
    <dbReference type="NCBI Taxonomy" id="980251"/>
    <lineage>
        <taxon>Bacteria</taxon>
        <taxon>Pseudomonadati</taxon>
        <taxon>Planctomycetota</taxon>
        <taxon>Planctomycetia</taxon>
        <taxon>Pirellulales</taxon>
        <taxon>Pirellulaceae</taxon>
        <taxon>Mariniblastus</taxon>
    </lineage>
</organism>
<keyword evidence="3" id="KW-0472">Membrane</keyword>
<dbReference type="InterPro" id="IPR051909">
    <property type="entry name" value="MFP_Cation_Efflux"/>
</dbReference>
<proteinExistence type="inferred from homology"/>
<dbReference type="PANTHER" id="PTHR30097:SF4">
    <property type="entry name" value="SLR6042 PROTEIN"/>
    <property type="match status" value="1"/>
</dbReference>
<dbReference type="KEGG" id="mff:MFFC18_48210"/>
<dbReference type="OrthoDB" id="9806939at2"/>
<evidence type="ECO:0000256" key="3">
    <source>
        <dbReference type="SAM" id="Phobius"/>
    </source>
</evidence>
<dbReference type="InterPro" id="IPR058792">
    <property type="entry name" value="Beta-barrel_RND_2"/>
</dbReference>
<dbReference type="GO" id="GO:0030313">
    <property type="term" value="C:cell envelope"/>
    <property type="evidence" value="ECO:0007669"/>
    <property type="project" value="TreeGrafter"/>
</dbReference>
<dbReference type="GO" id="GO:0016020">
    <property type="term" value="C:membrane"/>
    <property type="evidence" value="ECO:0007669"/>
    <property type="project" value="InterPro"/>
</dbReference>
<dbReference type="AlphaFoldDB" id="A0A5B9PEQ6"/>
<evidence type="ECO:0000256" key="1">
    <source>
        <dbReference type="ARBA" id="ARBA00009477"/>
    </source>
</evidence>
<feature type="domain" description="CusB-like beta-barrel" evidence="4">
    <location>
        <begin position="343"/>
        <end position="419"/>
    </location>
</feature>
<dbReference type="GO" id="GO:0060003">
    <property type="term" value="P:copper ion export"/>
    <property type="evidence" value="ECO:0007669"/>
    <property type="project" value="TreeGrafter"/>
</dbReference>
<dbReference type="Gene3D" id="2.40.30.170">
    <property type="match status" value="1"/>
</dbReference>
<dbReference type="SUPFAM" id="SSF111369">
    <property type="entry name" value="HlyD-like secretion proteins"/>
    <property type="match status" value="1"/>
</dbReference>
<dbReference type="STRING" id="980251.GCA_001642875_01656"/>
<dbReference type="InterPro" id="IPR006143">
    <property type="entry name" value="RND_pump_MFP"/>
</dbReference>
<dbReference type="Pfam" id="PF25954">
    <property type="entry name" value="Beta-barrel_RND_2"/>
    <property type="match status" value="1"/>
</dbReference>
<sequence length="497" mass="54388">MSNPVRSSRLNWSPFLELLQRFGSIITVAAIAVFGFWGGHFLLPGQEHADSETESAEAFSSVESSSLTLPEAKSTAADLKTMAVKSETFQAHKAVPGTIVYDATKKVELRATVDCVVKETLVCPAQQVEQGQPMLRLTGPAVGAARSEISQCESSVGLLESEYTWTQETHSNIRELLSFLEQSPSSEQARSRFENKNLGEHRNEILSAYAELALAKQLDARTNRLQSQGAISGKEADKRKSGLDVASAKFNSIREEMTFQTSQQLVRGKANLEAEKKQLEMCREKLAALLGPQNRLDDSAKQGVADFVVTAPRSGQIVSLPAVSSSRFEPGEVMAEIADISDVWVEAQISQRDWHSLRLDKFQTLSVRVPALPNTKFTAVVKHIGTSVSESTMAIPLVAELGNPEGRFRPGMSVWVELPTSNARAAMAVPEGAVQRNESESFVFVQTGERTFEKRDVVVGEQSEDRIEIKSGINSGDKVVVEGAFFLKSELLLAEEE</sequence>
<gene>
    <name evidence="6" type="primary">czcB_2</name>
    <name evidence="6" type="ORF">MFFC18_48210</name>
</gene>
<keyword evidence="2" id="KW-0813">Transport</keyword>
<dbReference type="Proteomes" id="UP000322214">
    <property type="component" value="Chromosome"/>
</dbReference>
<feature type="domain" description="CzcB-like C-terminal circularly permuted SH3-like" evidence="5">
    <location>
        <begin position="428"/>
        <end position="488"/>
    </location>
</feature>
<comment type="similarity">
    <text evidence="1">Belongs to the membrane fusion protein (MFP) (TC 8.A.1) family.</text>
</comment>
<dbReference type="GO" id="GO:0015679">
    <property type="term" value="P:plasma membrane copper ion transport"/>
    <property type="evidence" value="ECO:0007669"/>
    <property type="project" value="TreeGrafter"/>
</dbReference>
<keyword evidence="7" id="KW-1185">Reference proteome</keyword>
<dbReference type="RefSeq" id="WP_075084455.1">
    <property type="nucleotide sequence ID" value="NZ_CP042912.1"/>
</dbReference>
<feature type="transmembrane region" description="Helical" evidence="3">
    <location>
        <begin position="21"/>
        <end position="43"/>
    </location>
</feature>
<evidence type="ECO:0000256" key="2">
    <source>
        <dbReference type="ARBA" id="ARBA00022448"/>
    </source>
</evidence>
<evidence type="ECO:0000259" key="5">
    <source>
        <dbReference type="Pfam" id="PF25975"/>
    </source>
</evidence>
<evidence type="ECO:0000313" key="7">
    <source>
        <dbReference type="Proteomes" id="UP000322214"/>
    </source>
</evidence>
<dbReference type="FunFam" id="2.40.420.20:FF:000006">
    <property type="entry name" value="RND family efflux transporter MFP subunit"/>
    <property type="match status" value="1"/>
</dbReference>
<dbReference type="GO" id="GO:0022857">
    <property type="term" value="F:transmembrane transporter activity"/>
    <property type="evidence" value="ECO:0007669"/>
    <property type="project" value="InterPro"/>
</dbReference>
<evidence type="ECO:0000259" key="4">
    <source>
        <dbReference type="Pfam" id="PF25954"/>
    </source>
</evidence>
<name>A0A5B9PEQ6_9BACT</name>
<dbReference type="PANTHER" id="PTHR30097">
    <property type="entry name" value="CATION EFFLUX SYSTEM PROTEIN CUSB"/>
    <property type="match status" value="1"/>
</dbReference>
<dbReference type="NCBIfam" id="TIGR01730">
    <property type="entry name" value="RND_mfp"/>
    <property type="match status" value="1"/>
</dbReference>
<dbReference type="Pfam" id="PF25975">
    <property type="entry name" value="CzcB_C"/>
    <property type="match status" value="1"/>
</dbReference>
<protein>
    <submittedName>
        <fullName evidence="6">Cobalt-zinc-cadmium resistance protein CzcB</fullName>
    </submittedName>
</protein>
<dbReference type="InterPro" id="IPR058649">
    <property type="entry name" value="CzcB_C"/>
</dbReference>
<accession>A0A5B9PEQ6</accession>
<keyword evidence="3" id="KW-1133">Transmembrane helix</keyword>
<keyword evidence="3" id="KW-0812">Transmembrane</keyword>
<dbReference type="Gene3D" id="2.40.420.20">
    <property type="match status" value="1"/>
</dbReference>
<evidence type="ECO:0000313" key="6">
    <source>
        <dbReference type="EMBL" id="QEG24898.1"/>
    </source>
</evidence>
<reference evidence="6 7" key="1">
    <citation type="submission" date="2019-08" db="EMBL/GenBank/DDBJ databases">
        <title>Deep-cultivation of Planctomycetes and their phenomic and genomic characterization uncovers novel biology.</title>
        <authorList>
            <person name="Wiegand S."/>
            <person name="Jogler M."/>
            <person name="Boedeker C."/>
            <person name="Pinto D."/>
            <person name="Vollmers J."/>
            <person name="Rivas-Marin E."/>
            <person name="Kohn T."/>
            <person name="Peeters S.H."/>
            <person name="Heuer A."/>
            <person name="Rast P."/>
            <person name="Oberbeckmann S."/>
            <person name="Bunk B."/>
            <person name="Jeske O."/>
            <person name="Meyerdierks A."/>
            <person name="Storesund J.E."/>
            <person name="Kallscheuer N."/>
            <person name="Luecker S."/>
            <person name="Lage O.M."/>
            <person name="Pohl T."/>
            <person name="Merkel B.J."/>
            <person name="Hornburger P."/>
            <person name="Mueller R.-W."/>
            <person name="Bruemmer F."/>
            <person name="Labrenz M."/>
            <person name="Spormann A.M."/>
            <person name="Op den Camp H."/>
            <person name="Overmann J."/>
            <person name="Amann R."/>
            <person name="Jetten M.S.M."/>
            <person name="Mascher T."/>
            <person name="Medema M.H."/>
            <person name="Devos D.P."/>
            <person name="Kaster A.-K."/>
            <person name="Ovreas L."/>
            <person name="Rohde M."/>
            <person name="Galperin M.Y."/>
            <person name="Jogler C."/>
        </authorList>
    </citation>
    <scope>NUCLEOTIDE SEQUENCE [LARGE SCALE GENOMIC DNA]</scope>
    <source>
        <strain evidence="6 7">FC18</strain>
    </source>
</reference>
<dbReference type="EMBL" id="CP042912">
    <property type="protein sequence ID" value="QEG24898.1"/>
    <property type="molecule type" value="Genomic_DNA"/>
</dbReference>